<keyword evidence="1" id="KW-0694">RNA-binding</keyword>
<organism evidence="2 3">
    <name type="scientific">Litchfieldella rifensis</name>
    <dbReference type="NCBI Taxonomy" id="762643"/>
    <lineage>
        <taxon>Bacteria</taxon>
        <taxon>Pseudomonadati</taxon>
        <taxon>Pseudomonadota</taxon>
        <taxon>Gammaproteobacteria</taxon>
        <taxon>Oceanospirillales</taxon>
        <taxon>Halomonadaceae</taxon>
        <taxon>Litchfieldella</taxon>
    </lineage>
</organism>
<comment type="catalytic activity">
    <reaction evidence="1">
        <text>adenosine(2030) in 23S rRNA + S-adenosyl-L-methionine = N(6)-methyladenosine(2030) in 23S rRNA + S-adenosyl-L-homocysteine + H(+)</text>
        <dbReference type="Rhea" id="RHEA:43736"/>
        <dbReference type="Rhea" id="RHEA-COMP:10668"/>
        <dbReference type="Rhea" id="RHEA-COMP:10669"/>
        <dbReference type="ChEBI" id="CHEBI:15378"/>
        <dbReference type="ChEBI" id="CHEBI:57856"/>
        <dbReference type="ChEBI" id="CHEBI:59789"/>
        <dbReference type="ChEBI" id="CHEBI:74411"/>
        <dbReference type="ChEBI" id="CHEBI:74449"/>
        <dbReference type="EC" id="2.1.1.266"/>
    </reaction>
</comment>
<feature type="site" description="Interaction with substrate rRNA" evidence="1">
    <location>
        <position position="4"/>
    </location>
</feature>
<accession>A0ABV7LNH8</accession>
<protein>
    <recommendedName>
        <fullName evidence="1">Ribosomal RNA large subunit methyltransferase J</fullName>
        <ecNumber evidence="1">2.1.1.266</ecNumber>
    </recommendedName>
    <alternativeName>
        <fullName evidence="1">23S rRNA (adenine(2030)-N6)-methyltransferase</fullName>
    </alternativeName>
    <alternativeName>
        <fullName evidence="1">23S rRNA m6A2030 methyltransferase</fullName>
    </alternativeName>
</protein>
<dbReference type="HAMAP" id="MF_00934">
    <property type="entry name" value="23SrRNA_methyltr_J"/>
    <property type="match status" value="1"/>
</dbReference>
<dbReference type="GO" id="GO:0036307">
    <property type="term" value="F:23S rRNA (adenine(2030)-N(6))-methyltransferase activity"/>
    <property type="evidence" value="ECO:0007669"/>
    <property type="project" value="UniProtKB-EC"/>
</dbReference>
<comment type="subunit">
    <text evidence="1">Monomer.</text>
</comment>
<dbReference type="EMBL" id="JBHRUG010000019">
    <property type="protein sequence ID" value="MFC3283875.1"/>
    <property type="molecule type" value="Genomic_DNA"/>
</dbReference>
<dbReference type="SUPFAM" id="SSF53335">
    <property type="entry name" value="S-adenosyl-L-methionine-dependent methyltransferases"/>
    <property type="match status" value="1"/>
</dbReference>
<comment type="similarity">
    <text evidence="1">Belongs to the RlmJ family.</text>
</comment>
<feature type="binding site" evidence="1">
    <location>
        <begin position="148"/>
        <end position="149"/>
    </location>
    <ligand>
        <name>S-adenosyl-L-methionine</name>
        <dbReference type="ChEBI" id="CHEBI:59789"/>
    </ligand>
</feature>
<evidence type="ECO:0000313" key="3">
    <source>
        <dbReference type="Proteomes" id="UP001595579"/>
    </source>
</evidence>
<feature type="binding site" evidence="1">
    <location>
        <position position="124"/>
    </location>
    <ligand>
        <name>S-adenosyl-L-methionine</name>
        <dbReference type="ChEBI" id="CHEBI:59789"/>
    </ligand>
</feature>
<dbReference type="Pfam" id="PF04378">
    <property type="entry name" value="RsmJ"/>
    <property type="match status" value="1"/>
</dbReference>
<reference evidence="3" key="1">
    <citation type="journal article" date="2019" name="Int. J. Syst. Evol. Microbiol.">
        <title>The Global Catalogue of Microorganisms (GCM) 10K type strain sequencing project: providing services to taxonomists for standard genome sequencing and annotation.</title>
        <authorList>
            <consortium name="The Broad Institute Genomics Platform"/>
            <consortium name="The Broad Institute Genome Sequencing Center for Infectious Disease"/>
            <person name="Wu L."/>
            <person name="Ma J."/>
        </authorList>
    </citation>
    <scope>NUCLEOTIDE SEQUENCE [LARGE SCALE GENOMIC DNA]</scope>
    <source>
        <strain evidence="3">CECT 7698</strain>
    </source>
</reference>
<dbReference type="Gene3D" id="3.40.50.150">
    <property type="entry name" value="Vaccinia Virus protein VP39"/>
    <property type="match status" value="1"/>
</dbReference>
<feature type="binding site" evidence="1">
    <location>
        <position position="106"/>
    </location>
    <ligand>
        <name>S-adenosyl-L-methionine</name>
        <dbReference type="ChEBI" id="CHEBI:59789"/>
    </ligand>
</feature>
<comment type="caution">
    <text evidence="2">The sequence shown here is derived from an EMBL/GenBank/DDBJ whole genome shotgun (WGS) entry which is preliminary data.</text>
</comment>
<feature type="active site" description="Proton acceptor" evidence="1">
    <location>
        <position position="169"/>
    </location>
</feature>
<keyword evidence="1 2" id="KW-0808">Transferase</keyword>
<dbReference type="EC" id="2.1.1.266" evidence="1"/>
<keyword evidence="3" id="KW-1185">Reference proteome</keyword>
<feature type="binding site" evidence="1">
    <location>
        <position position="42"/>
    </location>
    <ligand>
        <name>S-adenosyl-L-methionine</name>
        <dbReference type="ChEBI" id="CHEBI:59789"/>
    </ligand>
</feature>
<dbReference type="PANTHER" id="PTHR37426">
    <property type="entry name" value="RIBOSOMAL RNA LARGE SUBUNIT METHYLTRANSFERASE J"/>
    <property type="match status" value="1"/>
</dbReference>
<keyword evidence="1" id="KW-0949">S-adenosyl-L-methionine</keyword>
<dbReference type="InterPro" id="IPR007473">
    <property type="entry name" value="RlmJ"/>
</dbReference>
<evidence type="ECO:0000313" key="2">
    <source>
        <dbReference type="EMBL" id="MFC3283875.1"/>
    </source>
</evidence>
<dbReference type="PANTHER" id="PTHR37426:SF1">
    <property type="entry name" value="RIBOSOMAL RNA LARGE SUBUNIT METHYLTRANSFERASE J"/>
    <property type="match status" value="1"/>
</dbReference>
<feature type="binding site" evidence="1">
    <location>
        <position position="19"/>
    </location>
    <ligand>
        <name>S-adenosyl-L-methionine</name>
        <dbReference type="ChEBI" id="CHEBI:59789"/>
    </ligand>
</feature>
<dbReference type="InterPro" id="IPR029063">
    <property type="entry name" value="SAM-dependent_MTases_sf"/>
</dbReference>
<keyword evidence="1" id="KW-0698">rRNA processing</keyword>
<gene>
    <name evidence="1" type="primary">rlmJ</name>
    <name evidence="2" type="ORF">ACFOEV_09670</name>
</gene>
<proteinExistence type="inferred from homology"/>
<dbReference type="RefSeq" id="WP_386773300.1">
    <property type="nucleotide sequence ID" value="NZ_JBHRUG010000019.1"/>
</dbReference>
<dbReference type="Proteomes" id="UP001595579">
    <property type="component" value="Unassembled WGS sequence"/>
</dbReference>
<name>A0ABV7LNH8_9GAMM</name>
<comment type="function">
    <text evidence="1">Specifically methylates the adenine in position 2030 of 23S rRNA.</text>
</comment>
<feature type="binding site" evidence="1">
    <location>
        <position position="169"/>
    </location>
    <ligand>
        <name>S-adenosyl-L-methionine</name>
        <dbReference type="ChEBI" id="CHEBI:59789"/>
    </ligand>
</feature>
<sequence length="283" mass="31978">MLAYQHAYHAGNFADVHKHLTLFSVIQYLLRKNSPITYVDTHAGRGRYPLGTVETRKLMEYRTGVVPLWQARHELATANTLLEAWLDRLQEAQDAQSARLTHYPGSPWWLAHELRPQDRLSLFELHPGEHRHLEAQALPTNARRVHGDGLAGLARMLPVATPRLCVLIDPSYERKDEYQEVVTALCRLAGKARHGVVLVWYPLLPAGRHRELLASLRDSGLRKLWQSELQLAEPSDTHGMYGSGMLVLNPPWGLGETLAAAMAEVTPRLGPAARHRSGWWVEE</sequence>
<keyword evidence="1 2" id="KW-0489">Methyltransferase</keyword>
<evidence type="ECO:0000256" key="1">
    <source>
        <dbReference type="HAMAP-Rule" id="MF_00934"/>
    </source>
</evidence>